<organism evidence="1 2">
    <name type="scientific">Winogradskyella aurantia</name>
    <dbReference type="NCBI Taxonomy" id="1915063"/>
    <lineage>
        <taxon>Bacteria</taxon>
        <taxon>Pseudomonadati</taxon>
        <taxon>Bacteroidota</taxon>
        <taxon>Flavobacteriia</taxon>
        <taxon>Flavobacteriales</taxon>
        <taxon>Flavobacteriaceae</taxon>
        <taxon>Winogradskyella</taxon>
    </lineage>
</organism>
<dbReference type="SUPFAM" id="SSF69304">
    <property type="entry name" value="Tricorn protease N-terminal domain"/>
    <property type="match status" value="1"/>
</dbReference>
<keyword evidence="2" id="KW-1185">Reference proteome</keyword>
<dbReference type="InterPro" id="IPR013783">
    <property type="entry name" value="Ig-like_fold"/>
</dbReference>
<dbReference type="Gene3D" id="2.60.40.1120">
    <property type="entry name" value="Carboxypeptidase-like, regulatory domain"/>
    <property type="match status" value="1"/>
</dbReference>
<dbReference type="InterPro" id="IPR036116">
    <property type="entry name" value="FN3_sf"/>
</dbReference>
<dbReference type="InterPro" id="IPR011042">
    <property type="entry name" value="6-blade_b-propeller_TolB-like"/>
</dbReference>
<dbReference type="EMBL" id="NGJN01000005">
    <property type="protein sequence ID" value="OZV67955.1"/>
    <property type="molecule type" value="Genomic_DNA"/>
</dbReference>
<evidence type="ECO:0000313" key="2">
    <source>
        <dbReference type="Proteomes" id="UP000216840"/>
    </source>
</evidence>
<reference evidence="1 2" key="1">
    <citation type="submission" date="2017-05" db="EMBL/GenBank/DDBJ databases">
        <title>The draft genome sequence of Idiomarina salinarum WNB302.</title>
        <authorList>
            <person name="Sun Y."/>
            <person name="Chen B."/>
            <person name="Du Z."/>
        </authorList>
    </citation>
    <scope>NUCLEOTIDE SEQUENCE [LARGE SCALE GENOMIC DNA]</scope>
    <source>
        <strain evidence="1 2">WNB302</strain>
    </source>
</reference>
<dbReference type="SUPFAM" id="SSF49464">
    <property type="entry name" value="Carboxypeptidase regulatory domain-like"/>
    <property type="match status" value="1"/>
</dbReference>
<accession>A0A265URM3</accession>
<dbReference type="SUPFAM" id="SSF49265">
    <property type="entry name" value="Fibronectin type III"/>
    <property type="match status" value="1"/>
</dbReference>
<dbReference type="OrthoDB" id="9815657at2"/>
<comment type="caution">
    <text evidence="1">The sequence shown here is derived from an EMBL/GenBank/DDBJ whole genome shotgun (WGS) entry which is preliminary data.</text>
</comment>
<proteinExistence type="predicted"/>
<protein>
    <recommendedName>
        <fullName evidence="3">Fibronectin type-III domain-containing protein</fullName>
    </recommendedName>
</protein>
<dbReference type="AlphaFoldDB" id="A0A265URM3"/>
<dbReference type="Gene3D" id="2.120.10.30">
    <property type="entry name" value="TolB, C-terminal domain"/>
    <property type="match status" value="1"/>
</dbReference>
<dbReference type="Proteomes" id="UP000216840">
    <property type="component" value="Unassembled WGS sequence"/>
</dbReference>
<sequence length="513" mass="56348">MIWSNQNKNNMSQYINRIIVMICFASLAMGCSEDTIDNFETGTLTGIVVADGTNEPLENVKISTNPNTSTVFTDVEGAFTIENIPVEQYSVQAELEGYLTTFEAAEITSSGAAVNVVFELQVETANNRPPNTPVLETPADNAVDIPLNTTLVWSGSDPDDDDITYTIELRNNVDDEILSFSTVNDTLVEVSGLRFGLKYFWQVGAEDDINDDVIQSEVGVFNTIALPENRYVFVREINGNNVIFSADEEGNELMLTSASSNSYRPRQNTSVNKIAFLSNVGSETHIFIMDEDGSDVTQITSQVPVNGFKLEEIDFAWTQNGDRLIYPNFDRLYSVNINGEGLQQIYQTTDGSFITEVVISQDESITVLKTNDVSGYNVSIFTIDNSGALLDDILSGVDGAAGGLDISVNNQAVLYWYDVSGFESPNYRQLNARVFLFDRATATAVDLSDGKPGGTNDFDCRFTPNEAEIIFTNTSNDGVSQKNIVIADTDPDQINNASERAVFIPNGKMPDYE</sequence>
<dbReference type="InterPro" id="IPR008969">
    <property type="entry name" value="CarboxyPept-like_regulatory"/>
</dbReference>
<gene>
    <name evidence="1" type="ORF">CA834_09880</name>
</gene>
<dbReference type="Pfam" id="PF13620">
    <property type="entry name" value="CarboxypepD_reg"/>
    <property type="match status" value="1"/>
</dbReference>
<evidence type="ECO:0000313" key="1">
    <source>
        <dbReference type="EMBL" id="OZV67955.1"/>
    </source>
</evidence>
<evidence type="ECO:0008006" key="3">
    <source>
        <dbReference type="Google" id="ProtNLM"/>
    </source>
</evidence>
<dbReference type="Gene3D" id="2.60.40.10">
    <property type="entry name" value="Immunoglobulins"/>
    <property type="match status" value="1"/>
</dbReference>
<name>A0A265URM3_9FLAO</name>